<organism evidence="1 2">
    <name type="scientific">Caenorhabditis auriculariae</name>
    <dbReference type="NCBI Taxonomy" id="2777116"/>
    <lineage>
        <taxon>Eukaryota</taxon>
        <taxon>Metazoa</taxon>
        <taxon>Ecdysozoa</taxon>
        <taxon>Nematoda</taxon>
        <taxon>Chromadorea</taxon>
        <taxon>Rhabditida</taxon>
        <taxon>Rhabditina</taxon>
        <taxon>Rhabditomorpha</taxon>
        <taxon>Rhabditoidea</taxon>
        <taxon>Rhabditidae</taxon>
        <taxon>Peloderinae</taxon>
        <taxon>Caenorhabditis</taxon>
    </lineage>
</organism>
<dbReference type="PANTHER" id="PTHR11692:SF0">
    <property type="entry name" value="BIFUNCTIONAL PURINE BIOSYNTHESIS PROTEIN ATIC"/>
    <property type="match status" value="1"/>
</dbReference>
<accession>A0A8S1HE82</accession>
<dbReference type="AlphaFoldDB" id="A0A8S1HE82"/>
<dbReference type="SUPFAM" id="SSF53927">
    <property type="entry name" value="Cytidine deaminase-like"/>
    <property type="match status" value="1"/>
</dbReference>
<dbReference type="EMBL" id="CAJGYM010000036">
    <property type="protein sequence ID" value="CAD6193527.1"/>
    <property type="molecule type" value="Genomic_DNA"/>
</dbReference>
<dbReference type="PANTHER" id="PTHR11692">
    <property type="entry name" value="BIFUNCTIONAL PURINE BIOSYNTHESIS PROTEIN PURH"/>
    <property type="match status" value="1"/>
</dbReference>
<evidence type="ECO:0000313" key="1">
    <source>
        <dbReference type="EMBL" id="CAD6193527.1"/>
    </source>
</evidence>
<dbReference type="Proteomes" id="UP000835052">
    <property type="component" value="Unassembled WGS sequence"/>
</dbReference>
<dbReference type="Gene3D" id="3.40.140.20">
    <property type="match status" value="1"/>
</dbReference>
<name>A0A8S1HE82_9PELO</name>
<dbReference type="InterPro" id="IPR024051">
    <property type="entry name" value="AICAR_Tfase_dup_dom_sf"/>
</dbReference>
<gene>
    <name evidence="1" type="ORF">CAUJ_LOCUS9446</name>
</gene>
<evidence type="ECO:0008006" key="3">
    <source>
        <dbReference type="Google" id="ProtNLM"/>
    </source>
</evidence>
<reference evidence="1" key="1">
    <citation type="submission" date="2020-10" db="EMBL/GenBank/DDBJ databases">
        <authorList>
            <person name="Kikuchi T."/>
        </authorList>
    </citation>
    <scope>NUCLEOTIDE SEQUENCE</scope>
    <source>
        <strain evidence="1">NKZ352</strain>
    </source>
</reference>
<dbReference type="GO" id="GO:0004643">
    <property type="term" value="F:phosphoribosylaminoimidazolecarboxamide formyltransferase activity"/>
    <property type="evidence" value="ECO:0007669"/>
    <property type="project" value="InterPro"/>
</dbReference>
<dbReference type="InterPro" id="IPR002695">
    <property type="entry name" value="PurH-like"/>
</dbReference>
<dbReference type="GO" id="GO:0003937">
    <property type="term" value="F:IMP cyclohydrolase activity"/>
    <property type="evidence" value="ECO:0007669"/>
    <property type="project" value="InterPro"/>
</dbReference>
<dbReference type="OrthoDB" id="6017153at2759"/>
<dbReference type="GO" id="GO:0005829">
    <property type="term" value="C:cytosol"/>
    <property type="evidence" value="ECO:0007669"/>
    <property type="project" value="TreeGrafter"/>
</dbReference>
<dbReference type="GO" id="GO:0006189">
    <property type="term" value="P:'de novo' IMP biosynthetic process"/>
    <property type="evidence" value="ECO:0007669"/>
    <property type="project" value="TreeGrafter"/>
</dbReference>
<dbReference type="InterPro" id="IPR016193">
    <property type="entry name" value="Cytidine_deaminase-like"/>
</dbReference>
<proteinExistence type="predicted"/>
<keyword evidence="2" id="KW-1185">Reference proteome</keyword>
<evidence type="ECO:0000313" key="2">
    <source>
        <dbReference type="Proteomes" id="UP000835052"/>
    </source>
</evidence>
<sequence>MRNCRWLRQHPTVLTLPWKPTIKRSERSNAIDVLCSGVLGNEIPLEQWQEYFTIPVPPFSQEERKSWLQKQTGVVMSSDAFLPFRDNIDCAKQFGVKFVAHPGGSVRDQEIIDACDEHDMTLIHTGLRLFHH</sequence>
<comment type="caution">
    <text evidence="1">The sequence shown here is derived from an EMBL/GenBank/DDBJ whole genome shotgun (WGS) entry which is preliminary data.</text>
</comment>
<protein>
    <recommendedName>
        <fullName evidence="3">MGS-like domain-containing protein</fullName>
    </recommendedName>
</protein>